<dbReference type="PANTHER" id="PTHR46035:SF1">
    <property type="entry name" value="TETRATRICOPEPTIDE REPEAT PROTEIN 4"/>
    <property type="match status" value="1"/>
</dbReference>
<dbReference type="Gene3D" id="1.25.40.10">
    <property type="entry name" value="Tetratricopeptide repeat domain"/>
    <property type="match status" value="1"/>
</dbReference>
<gene>
    <name evidence="7" type="primary">CNS1</name>
    <name evidence="7" type="ORF">FIM1_2043</name>
</gene>
<keyword evidence="5" id="KW-0175">Coiled coil</keyword>
<name>A0ABX6EYN5_KLUMA</name>
<reference evidence="7 8" key="1">
    <citation type="submission" date="2016-03" db="EMBL/GenBank/DDBJ databases">
        <title>How can Kluyveromyces marxianus grow so fast - potential evolutionary course in Saccharomyces Complex revealed by comparative genomics.</title>
        <authorList>
            <person name="Mo W."/>
            <person name="Lu W."/>
            <person name="Yang X."/>
            <person name="Qi J."/>
            <person name="Lv H."/>
        </authorList>
    </citation>
    <scope>NUCLEOTIDE SEQUENCE [LARGE SCALE GENOMIC DNA]</scope>
    <source>
        <strain evidence="7 8">FIM1</strain>
    </source>
</reference>
<sequence>MENPKKYVPGPNDPLLPPQLSEFRNKTTDEVLEELNKMPFFMNKLDPDENNVELEALKAMAYEGEPDEIATNFKNQGNDLFKAKRYKDARAMYLKGLEIKCDVPSINESLYLNLAACELEIKNYRSCVNYCREALKLDAKNIKAFFRIGRAYLEIGKLKESLEAVEVGLAIDPENVALNSIRKRINEKLQRQREAEERTLAQKQKEKELQEFLDLAIKIRNISLIDTKQPAELLQDAKLQLENPVDFESQLVFPAMVLYPTTDEFDFIASVSELSTPNDLLDLVLDRPAEWFAQPGHKDFSSNKLQAYMETLSGGLIKVGKKVTFHDVLKMEKPVVPLFDKALRIYFVPKSEAQDWLSKWDKNAAVMKRL</sequence>
<dbReference type="PANTHER" id="PTHR46035">
    <property type="entry name" value="TETRATRICOPEPTIDE REPEAT PROTEIN 4"/>
    <property type="match status" value="1"/>
</dbReference>
<evidence type="ECO:0000259" key="6">
    <source>
        <dbReference type="Pfam" id="PF18972"/>
    </source>
</evidence>
<dbReference type="EMBL" id="CP015056">
    <property type="protein sequence ID" value="QGN15353.1"/>
    <property type="molecule type" value="Genomic_DNA"/>
</dbReference>
<feature type="coiled-coil region" evidence="5">
    <location>
        <begin position="178"/>
        <end position="206"/>
    </location>
</feature>
<evidence type="ECO:0000256" key="2">
    <source>
        <dbReference type="ARBA" id="ARBA00022803"/>
    </source>
</evidence>
<dbReference type="InterPro" id="IPR011990">
    <property type="entry name" value="TPR-like_helical_dom_sf"/>
</dbReference>
<protein>
    <submittedName>
        <fullName evidence="7">Hsp70/Hsp90 co-chaperone CNS1</fullName>
    </submittedName>
</protein>
<dbReference type="CDD" id="cd21381">
    <property type="entry name" value="CTWD_TTC4"/>
    <property type="match status" value="1"/>
</dbReference>
<evidence type="ECO:0000256" key="4">
    <source>
        <dbReference type="PROSITE-ProRule" id="PRU00339"/>
    </source>
</evidence>
<organism evidence="7 8">
    <name type="scientific">Kluyveromyces marxianus</name>
    <name type="common">Yeast</name>
    <name type="synonym">Candida kefyr</name>
    <dbReference type="NCBI Taxonomy" id="4911"/>
    <lineage>
        <taxon>Eukaryota</taxon>
        <taxon>Fungi</taxon>
        <taxon>Dikarya</taxon>
        <taxon>Ascomycota</taxon>
        <taxon>Saccharomycotina</taxon>
        <taxon>Saccharomycetes</taxon>
        <taxon>Saccharomycetales</taxon>
        <taxon>Saccharomycetaceae</taxon>
        <taxon>Kluyveromyces</taxon>
    </lineage>
</organism>
<evidence type="ECO:0000256" key="3">
    <source>
        <dbReference type="ARBA" id="ARBA00023602"/>
    </source>
</evidence>
<dbReference type="InterPro" id="IPR019734">
    <property type="entry name" value="TPR_rpt"/>
</dbReference>
<evidence type="ECO:0000313" key="8">
    <source>
        <dbReference type="Proteomes" id="UP000422736"/>
    </source>
</evidence>
<proteinExistence type="inferred from homology"/>
<feature type="domain" description="Cns1/TTC4 wheel" evidence="6">
    <location>
        <begin position="244"/>
        <end position="360"/>
    </location>
</feature>
<keyword evidence="2 4" id="KW-0802">TPR repeat</keyword>
<keyword evidence="1" id="KW-0677">Repeat</keyword>
<evidence type="ECO:0000256" key="1">
    <source>
        <dbReference type="ARBA" id="ARBA00022737"/>
    </source>
</evidence>
<evidence type="ECO:0000313" key="7">
    <source>
        <dbReference type="EMBL" id="QGN15353.1"/>
    </source>
</evidence>
<dbReference type="SUPFAM" id="SSF48452">
    <property type="entry name" value="TPR-like"/>
    <property type="match status" value="1"/>
</dbReference>
<evidence type="ECO:0000256" key="5">
    <source>
        <dbReference type="SAM" id="Coils"/>
    </source>
</evidence>
<dbReference type="Proteomes" id="UP000422736">
    <property type="component" value="Chromosome 3"/>
</dbReference>
<dbReference type="SMART" id="SM00028">
    <property type="entry name" value="TPR"/>
    <property type="match status" value="3"/>
</dbReference>
<feature type="repeat" description="TPR" evidence="4">
    <location>
        <begin position="142"/>
        <end position="175"/>
    </location>
</feature>
<dbReference type="InterPro" id="IPR044059">
    <property type="entry name" value="Csn1/TTC4_wheel"/>
</dbReference>
<comment type="similarity">
    <text evidence="3">Belongs to the TTC4 family.</text>
</comment>
<accession>A0ABX6EYN5</accession>
<keyword evidence="8" id="KW-1185">Reference proteome</keyword>
<dbReference type="PROSITE" id="PS50005">
    <property type="entry name" value="TPR"/>
    <property type="match status" value="1"/>
</dbReference>
<dbReference type="Pfam" id="PF18972">
    <property type="entry name" value="Wheel"/>
    <property type="match status" value="1"/>
</dbReference>